<evidence type="ECO:0000313" key="2">
    <source>
        <dbReference type="EMBL" id="OCT72099.1"/>
    </source>
</evidence>
<dbReference type="EMBL" id="CM004478">
    <property type="protein sequence ID" value="OCT72099.1"/>
    <property type="molecule type" value="Genomic_DNA"/>
</dbReference>
<dbReference type="AlphaFoldDB" id="A0A974CF81"/>
<feature type="non-terminal residue" evidence="2">
    <location>
        <position position="1"/>
    </location>
</feature>
<dbReference type="EMBL" id="CM004478">
    <property type="protein sequence ID" value="OCT72098.1"/>
    <property type="molecule type" value="Genomic_DNA"/>
</dbReference>
<gene>
    <name evidence="2" type="ORF">XELAEV_180350732mg</name>
</gene>
<proteinExistence type="predicted"/>
<feature type="compositionally biased region" description="Polar residues" evidence="1">
    <location>
        <begin position="1"/>
        <end position="13"/>
    </location>
</feature>
<evidence type="ECO:0000256" key="1">
    <source>
        <dbReference type="SAM" id="MobiDB-lite"/>
    </source>
</evidence>
<accession>A0A974CF81</accession>
<feature type="region of interest" description="Disordered" evidence="1">
    <location>
        <begin position="1"/>
        <end position="46"/>
    </location>
</feature>
<reference evidence="2" key="2">
    <citation type="submission" date="2016-05" db="EMBL/GenBank/DDBJ databases">
        <title>WGS assembly of Xenopus laevis.</title>
        <authorList>
            <person name="Session A."/>
            <person name="Uno Y."/>
            <person name="Kwon T."/>
            <person name="Chapman J."/>
            <person name="Toyoda A."/>
            <person name="Takahashi S."/>
            <person name="Fukui A."/>
            <person name="Hikosaka A."/>
            <person name="Putnam N."/>
            <person name="Stites J."/>
            <person name="Van Heeringen S."/>
            <person name="Quigley I."/>
            <person name="Heinz S."/>
            <person name="Hellsten U."/>
            <person name="Lyons J."/>
            <person name="Suzuki A."/>
            <person name="Kondo M."/>
            <person name="Ogino H."/>
            <person name="Ochi H."/>
            <person name="Bogdanovic O."/>
            <person name="Lister R."/>
            <person name="Georgiou G."/>
            <person name="Paranjpe S."/>
            <person name="Van Kruijsbergen I."/>
            <person name="Mozaffari S."/>
            <person name="Shu S."/>
            <person name="Schmutz J."/>
            <person name="Jenkins J."/>
            <person name="Grimwood J."/>
            <person name="Carlson J."/>
            <person name="Mitros T."/>
            <person name="Simakov O."/>
            <person name="Heald R."/>
            <person name="Miller K."/>
            <person name="Haudenschild C."/>
            <person name="Kuroki Y."/>
            <person name="Tanaka T."/>
            <person name="Michiue T."/>
            <person name="Watanabe M."/>
            <person name="Kinoshita T."/>
            <person name="Ohta Y."/>
            <person name="Mawaribuchi S."/>
            <person name="Suzuki Y."/>
            <person name="Haramoto Y."/>
            <person name="Yamamoto T."/>
            <person name="Takagi C."/>
            <person name="Kitzman J."/>
            <person name="Shendure J."/>
            <person name="Nakayama T."/>
            <person name="Izutsu Y."/>
            <person name="Robert J."/>
            <person name="Dichmann D."/>
            <person name="Flajnik M."/>
            <person name="Houston D."/>
            <person name="Marcotte E."/>
            <person name="Wallingford J."/>
            <person name="Ito Y."/>
            <person name="Asashima M."/>
            <person name="Ueno N."/>
            <person name="Matsuda Y."/>
            <person name="Jan Veenstra G."/>
            <person name="Fujiyama A."/>
            <person name="Harland R."/>
            <person name="Taira M."/>
            <person name="Rokhsar D.S."/>
        </authorList>
    </citation>
    <scope>NUCLEOTIDE SEQUENCE</scope>
    <source>
        <strain evidence="2">J</strain>
        <tissue evidence="2">Blood</tissue>
    </source>
</reference>
<dbReference type="Proteomes" id="UP000694892">
    <property type="component" value="Chromosome 7L"/>
</dbReference>
<evidence type="ECO:0000313" key="3">
    <source>
        <dbReference type="Proteomes" id="UP000694892"/>
    </source>
</evidence>
<sequence length="46" mass="4946">QFTHNGDSSNRLPTRSDELSELDPLKECSVSAGGSLNLGDAEDQRV</sequence>
<name>A0A974CF81_XENLA</name>
<organism evidence="2 3">
    <name type="scientific">Xenopus laevis</name>
    <name type="common">African clawed frog</name>
    <dbReference type="NCBI Taxonomy" id="8355"/>
    <lineage>
        <taxon>Eukaryota</taxon>
        <taxon>Metazoa</taxon>
        <taxon>Chordata</taxon>
        <taxon>Craniata</taxon>
        <taxon>Vertebrata</taxon>
        <taxon>Euteleostomi</taxon>
        <taxon>Amphibia</taxon>
        <taxon>Batrachia</taxon>
        <taxon>Anura</taxon>
        <taxon>Pipoidea</taxon>
        <taxon>Pipidae</taxon>
        <taxon>Xenopodinae</taxon>
        <taxon>Xenopus</taxon>
        <taxon>Xenopus</taxon>
    </lineage>
</organism>
<reference evidence="3" key="1">
    <citation type="journal article" date="2016" name="Nature">
        <title>Genome evolution in the allotetraploid frog Xenopus laevis.</title>
        <authorList>
            <person name="Session A.M."/>
            <person name="Uno Y."/>
            <person name="Kwon T."/>
            <person name="Chapman J.A."/>
            <person name="Toyoda A."/>
            <person name="Takahashi S."/>
            <person name="Fukui A."/>
            <person name="Hikosaka A."/>
            <person name="Suzuki A."/>
            <person name="Kondo M."/>
            <person name="van Heeringen S.J."/>
            <person name="Quigley I."/>
            <person name="Heinz S."/>
            <person name="Ogino H."/>
            <person name="Ochi H."/>
            <person name="Hellsten U."/>
            <person name="Lyons J.B."/>
            <person name="Simakov O."/>
            <person name="Putnam N."/>
            <person name="Stites J."/>
            <person name="Kuroki Y."/>
            <person name="Tanaka T."/>
            <person name="Michiue T."/>
            <person name="Watanabe M."/>
            <person name="Bogdanovic O."/>
            <person name="Lister R."/>
            <person name="Georgiou G."/>
            <person name="Paranjpe S.S."/>
            <person name="van Kruijsbergen I."/>
            <person name="Shu S."/>
            <person name="Carlson J."/>
            <person name="Kinoshita T."/>
            <person name="Ohta Y."/>
            <person name="Mawaribuchi S."/>
            <person name="Jenkins J."/>
            <person name="Grimwood J."/>
            <person name="Schmutz J."/>
            <person name="Mitros T."/>
            <person name="Mozaffari S.V."/>
            <person name="Suzuki Y."/>
            <person name="Haramoto Y."/>
            <person name="Yamamoto T.S."/>
            <person name="Takagi C."/>
            <person name="Heald R."/>
            <person name="Miller K."/>
            <person name="Haudenschild C."/>
            <person name="Kitzman J."/>
            <person name="Nakayama T."/>
            <person name="Izutsu Y."/>
            <person name="Robert J."/>
            <person name="Fortriede J."/>
            <person name="Burns K."/>
            <person name="Lotay V."/>
            <person name="Karimi K."/>
            <person name="Yasuoka Y."/>
            <person name="Dichmann D.S."/>
            <person name="Flajnik M.F."/>
            <person name="Houston D.W."/>
            <person name="Shendure J."/>
            <person name="DuPasquier L."/>
            <person name="Vize P.D."/>
            <person name="Zorn A.M."/>
            <person name="Ito M."/>
            <person name="Marcotte E.M."/>
            <person name="Wallingford J.B."/>
            <person name="Ito Y."/>
            <person name="Asashima M."/>
            <person name="Ueno N."/>
            <person name="Matsuda Y."/>
            <person name="Veenstra G.J."/>
            <person name="Fujiyama A."/>
            <person name="Harland R.M."/>
            <person name="Taira M."/>
            <person name="Rokhsar D.S."/>
        </authorList>
    </citation>
    <scope>NUCLEOTIDE SEQUENCE [LARGE SCALE GENOMIC DNA]</scope>
    <source>
        <strain evidence="3">J</strain>
    </source>
</reference>
<feature type="compositionally biased region" description="Basic and acidic residues" evidence="1">
    <location>
        <begin position="14"/>
        <end position="26"/>
    </location>
</feature>
<protein>
    <submittedName>
        <fullName evidence="2">Uncharacterized protein</fullName>
    </submittedName>
</protein>